<evidence type="ECO:0000256" key="1">
    <source>
        <dbReference type="SAM" id="Phobius"/>
    </source>
</evidence>
<dbReference type="Proteomes" id="UP000006001">
    <property type="component" value="Unassembled WGS sequence"/>
</dbReference>
<name>D0WIW4_SLAES</name>
<dbReference type="HOGENOM" id="CLU_095712_1_0_11"/>
<dbReference type="RefSeq" id="WP_006363070.1">
    <property type="nucleotide sequence ID" value="NZ_GG700631.1"/>
</dbReference>
<keyword evidence="1" id="KW-0472">Membrane</keyword>
<proteinExistence type="predicted"/>
<gene>
    <name evidence="2" type="ORF">HMPREF0762_01789</name>
</gene>
<dbReference type="EMBL" id="ACUX02000019">
    <property type="protein sequence ID" value="EEZ60312.1"/>
    <property type="molecule type" value="Genomic_DNA"/>
</dbReference>
<dbReference type="GeneID" id="85008150"/>
<dbReference type="eggNOG" id="ENOG502ZBXW">
    <property type="taxonomic scope" value="Bacteria"/>
</dbReference>
<feature type="transmembrane region" description="Helical" evidence="1">
    <location>
        <begin position="119"/>
        <end position="145"/>
    </location>
</feature>
<organism evidence="2 3">
    <name type="scientific">Slackia exigua (strain ATCC 700122 / DSM 15923 / CIP 105133 / JCM 11022 / KCTC 5966 / S-7)</name>
    <dbReference type="NCBI Taxonomy" id="649764"/>
    <lineage>
        <taxon>Bacteria</taxon>
        <taxon>Bacillati</taxon>
        <taxon>Actinomycetota</taxon>
        <taxon>Coriobacteriia</taxon>
        <taxon>Eggerthellales</taxon>
        <taxon>Eggerthellaceae</taxon>
        <taxon>Slackia</taxon>
    </lineage>
</organism>
<feature type="transmembrane region" description="Helical" evidence="1">
    <location>
        <begin position="20"/>
        <end position="41"/>
    </location>
</feature>
<evidence type="ECO:0000313" key="2">
    <source>
        <dbReference type="EMBL" id="EEZ60312.1"/>
    </source>
</evidence>
<protein>
    <submittedName>
        <fullName evidence="2">Uncharacterized protein</fullName>
    </submittedName>
</protein>
<evidence type="ECO:0000313" key="3">
    <source>
        <dbReference type="Proteomes" id="UP000006001"/>
    </source>
</evidence>
<feature type="transmembrane region" description="Helical" evidence="1">
    <location>
        <begin position="157"/>
        <end position="178"/>
    </location>
</feature>
<keyword evidence="1" id="KW-0812">Transmembrane</keyword>
<accession>D0WIW4</accession>
<sequence>MDNATYEKNWTKPVHLIGRITLIGVCISSFLPVAFLYFAYGIVPPIDWIIKDVVLIAASFGFIWLIEPITFFPVLGTIGSYEAFLTGNIGTSKLPAAAVAQDLTRVEPGSKEAEVVSSLAIIGSTITTVAFVCIGAFAGTFILGALPEEALDAVKSYVAPAVFGSLMVTFAIKFPKVIPIAIGTPLLLRIFAGGVIPGYLYIVFTIVATIAAAVIIYKKRIKGEEQEA</sequence>
<keyword evidence="3" id="KW-1185">Reference proteome</keyword>
<dbReference type="AlphaFoldDB" id="D0WIW4"/>
<feature type="transmembrane region" description="Helical" evidence="1">
    <location>
        <begin position="198"/>
        <end position="217"/>
    </location>
</feature>
<dbReference type="OrthoDB" id="2052735at2"/>
<dbReference type="STRING" id="649764.HMPREF0762_01789"/>
<keyword evidence="1" id="KW-1133">Transmembrane helix</keyword>
<reference evidence="2" key="1">
    <citation type="submission" date="2009-10" db="EMBL/GenBank/DDBJ databases">
        <authorList>
            <person name="Weinstock G."/>
            <person name="Sodergren E."/>
            <person name="Clifton S."/>
            <person name="Fulton L."/>
            <person name="Fulton B."/>
            <person name="Courtney L."/>
            <person name="Fronick C."/>
            <person name="Harrison M."/>
            <person name="Strong C."/>
            <person name="Farmer C."/>
            <person name="Delahaunty K."/>
            <person name="Markovic C."/>
            <person name="Hall O."/>
            <person name="Minx P."/>
            <person name="Tomlinson C."/>
            <person name="Mitreva M."/>
            <person name="Nelson J."/>
            <person name="Hou S."/>
            <person name="Wollam A."/>
            <person name="Pepin K.H."/>
            <person name="Johnson M."/>
            <person name="Bhonagiri V."/>
            <person name="Nash W.E."/>
            <person name="Warren W."/>
            <person name="Chinwalla A."/>
            <person name="Mardis E.R."/>
            <person name="Wilson R.K."/>
        </authorList>
    </citation>
    <scope>NUCLEOTIDE SEQUENCE [LARGE SCALE GENOMIC DNA]</scope>
    <source>
        <strain evidence="2">ATCC 700122</strain>
    </source>
</reference>
<feature type="transmembrane region" description="Helical" evidence="1">
    <location>
        <begin position="53"/>
        <end position="75"/>
    </location>
</feature>
<comment type="caution">
    <text evidence="2">The sequence shown here is derived from an EMBL/GenBank/DDBJ whole genome shotgun (WGS) entry which is preliminary data.</text>
</comment>